<evidence type="ECO:0000256" key="1">
    <source>
        <dbReference type="ARBA" id="ARBA00023015"/>
    </source>
</evidence>
<feature type="domain" description="HTH tetR-type" evidence="5">
    <location>
        <begin position="17"/>
        <end position="76"/>
    </location>
</feature>
<keyword evidence="1" id="KW-0805">Transcription regulation</keyword>
<organism evidence="6 7">
    <name type="scientific">Nocardia fusca</name>
    <dbReference type="NCBI Taxonomy" id="941183"/>
    <lineage>
        <taxon>Bacteria</taxon>
        <taxon>Bacillati</taxon>
        <taxon>Actinomycetota</taxon>
        <taxon>Actinomycetes</taxon>
        <taxon>Mycobacteriales</taxon>
        <taxon>Nocardiaceae</taxon>
        <taxon>Nocardia</taxon>
    </lineage>
</organism>
<name>A0ABV3F303_9NOCA</name>
<dbReference type="PANTHER" id="PTHR30055:SF234">
    <property type="entry name" value="HTH-TYPE TRANSCRIPTIONAL REGULATOR BETI"/>
    <property type="match status" value="1"/>
</dbReference>
<dbReference type="Proteomes" id="UP001551658">
    <property type="component" value="Unassembled WGS sequence"/>
</dbReference>
<evidence type="ECO:0000256" key="3">
    <source>
        <dbReference type="ARBA" id="ARBA00023163"/>
    </source>
</evidence>
<dbReference type="PANTHER" id="PTHR30055">
    <property type="entry name" value="HTH-TYPE TRANSCRIPTIONAL REGULATOR RUTR"/>
    <property type="match status" value="1"/>
</dbReference>
<dbReference type="SUPFAM" id="SSF46689">
    <property type="entry name" value="Homeodomain-like"/>
    <property type="match status" value="1"/>
</dbReference>
<keyword evidence="7" id="KW-1185">Reference proteome</keyword>
<sequence length="204" mass="22509">MTGTTDQRSSVQVKRLRVTTDAIIAAAQRAMFEHGLDITVEEIAAGAEVGRRTVFRHFATREKLIRAALAAGYTDFFDSLPRYDGTGWENWLAELTRRVHRQTAAAGRIIWHLRTRRLPPLLAAAHDDHLHGLHQLFTTITGTLWAAAGGVGPPPDQLRRTVAAHLSPLFTQAVLLDAEGDPEFAAEIATTAVIATLYRLLDDR</sequence>
<proteinExistence type="predicted"/>
<dbReference type="PRINTS" id="PR00455">
    <property type="entry name" value="HTHTETR"/>
</dbReference>
<gene>
    <name evidence="6" type="ORF">AB0H72_04745</name>
</gene>
<evidence type="ECO:0000256" key="4">
    <source>
        <dbReference type="PROSITE-ProRule" id="PRU00335"/>
    </source>
</evidence>
<evidence type="ECO:0000313" key="7">
    <source>
        <dbReference type="Proteomes" id="UP001551658"/>
    </source>
</evidence>
<dbReference type="InterPro" id="IPR009057">
    <property type="entry name" value="Homeodomain-like_sf"/>
</dbReference>
<evidence type="ECO:0000313" key="6">
    <source>
        <dbReference type="EMBL" id="MEV0361993.1"/>
    </source>
</evidence>
<accession>A0ABV3F303</accession>
<protein>
    <submittedName>
        <fullName evidence="6">TetR/AcrR family transcriptional regulator</fullName>
    </submittedName>
</protein>
<dbReference type="Gene3D" id="1.10.357.10">
    <property type="entry name" value="Tetracycline Repressor, domain 2"/>
    <property type="match status" value="1"/>
</dbReference>
<keyword evidence="3" id="KW-0804">Transcription</keyword>
<feature type="DNA-binding region" description="H-T-H motif" evidence="4">
    <location>
        <begin position="39"/>
        <end position="58"/>
    </location>
</feature>
<dbReference type="PROSITE" id="PS50977">
    <property type="entry name" value="HTH_TETR_2"/>
    <property type="match status" value="1"/>
</dbReference>
<comment type="caution">
    <text evidence="6">The sequence shown here is derived from an EMBL/GenBank/DDBJ whole genome shotgun (WGS) entry which is preliminary data.</text>
</comment>
<dbReference type="InterPro" id="IPR001647">
    <property type="entry name" value="HTH_TetR"/>
</dbReference>
<dbReference type="InterPro" id="IPR050109">
    <property type="entry name" value="HTH-type_TetR-like_transc_reg"/>
</dbReference>
<dbReference type="Pfam" id="PF00440">
    <property type="entry name" value="TetR_N"/>
    <property type="match status" value="1"/>
</dbReference>
<dbReference type="RefSeq" id="WP_357973743.1">
    <property type="nucleotide sequence ID" value="NZ_JBFAIH010000002.1"/>
</dbReference>
<evidence type="ECO:0000259" key="5">
    <source>
        <dbReference type="PROSITE" id="PS50977"/>
    </source>
</evidence>
<dbReference type="EMBL" id="JBFAIH010000002">
    <property type="protein sequence ID" value="MEV0361993.1"/>
    <property type="molecule type" value="Genomic_DNA"/>
</dbReference>
<evidence type="ECO:0000256" key="2">
    <source>
        <dbReference type="ARBA" id="ARBA00023125"/>
    </source>
</evidence>
<keyword evidence="2 4" id="KW-0238">DNA-binding</keyword>
<reference evidence="6 7" key="1">
    <citation type="submission" date="2024-06" db="EMBL/GenBank/DDBJ databases">
        <title>The Natural Products Discovery Center: Release of the First 8490 Sequenced Strains for Exploring Actinobacteria Biosynthetic Diversity.</title>
        <authorList>
            <person name="Kalkreuter E."/>
            <person name="Kautsar S.A."/>
            <person name="Yang D."/>
            <person name="Bader C.D."/>
            <person name="Teijaro C.N."/>
            <person name="Fluegel L."/>
            <person name="Davis C.M."/>
            <person name="Simpson J.R."/>
            <person name="Lauterbach L."/>
            <person name="Steele A.D."/>
            <person name="Gui C."/>
            <person name="Meng S."/>
            <person name="Li G."/>
            <person name="Viehrig K."/>
            <person name="Ye F."/>
            <person name="Su P."/>
            <person name="Kiefer A.F."/>
            <person name="Nichols A."/>
            <person name="Cepeda A.J."/>
            <person name="Yan W."/>
            <person name="Fan B."/>
            <person name="Jiang Y."/>
            <person name="Adhikari A."/>
            <person name="Zheng C.-J."/>
            <person name="Schuster L."/>
            <person name="Cowan T.M."/>
            <person name="Smanski M.J."/>
            <person name="Chevrette M.G."/>
            <person name="De Carvalho L.P.S."/>
            <person name="Shen B."/>
        </authorList>
    </citation>
    <scope>NUCLEOTIDE SEQUENCE [LARGE SCALE GENOMIC DNA]</scope>
    <source>
        <strain evidence="6 7">NPDC050671</strain>
    </source>
</reference>